<dbReference type="RefSeq" id="WP_135818550.1">
    <property type="nucleotide sequence ID" value="NZ_SRPG01000200.1"/>
</dbReference>
<evidence type="ECO:0000313" key="2">
    <source>
        <dbReference type="Proteomes" id="UP000297972"/>
    </source>
</evidence>
<reference evidence="1 2" key="1">
    <citation type="submission" date="2019-03" db="EMBL/GenBank/DDBJ databases">
        <authorList>
            <person name="Li J."/>
        </authorList>
    </citation>
    <scope>NUCLEOTIDE SEQUENCE [LARGE SCALE GENOMIC DNA]</scope>
    <source>
        <strain evidence="1 2">3058</strain>
    </source>
</reference>
<protein>
    <submittedName>
        <fullName evidence="1">Uncharacterized protein</fullName>
    </submittedName>
</protein>
<dbReference type="Proteomes" id="UP000297972">
    <property type="component" value="Unassembled WGS sequence"/>
</dbReference>
<dbReference type="AlphaFoldDB" id="A0A4Z1C6I9"/>
<gene>
    <name evidence="1" type="ORF">E4L95_16600</name>
</gene>
<sequence>MKYACAFAPKKENNLRIIRKIDINNIIVKLQQGKLMKKLNEEQVTEIIKILKQQSSQEQIAKLYGVSQQRISAIWKKYMENKQND</sequence>
<keyword evidence="2" id="KW-1185">Reference proteome</keyword>
<comment type="caution">
    <text evidence="1">The sequence shown here is derived from an EMBL/GenBank/DDBJ whole genome shotgun (WGS) entry which is preliminary data.</text>
</comment>
<name>A0A4Z1C6I9_9RHOB</name>
<proteinExistence type="predicted"/>
<accession>A0A4Z1C6I9</accession>
<dbReference type="SUPFAM" id="SSF88659">
    <property type="entry name" value="Sigma3 and sigma4 domains of RNA polymerase sigma factors"/>
    <property type="match status" value="1"/>
</dbReference>
<dbReference type="InterPro" id="IPR013324">
    <property type="entry name" value="RNA_pol_sigma_r3/r4-like"/>
</dbReference>
<dbReference type="EMBL" id="SRPG01000200">
    <property type="protein sequence ID" value="TGN51828.1"/>
    <property type="molecule type" value="Genomic_DNA"/>
</dbReference>
<evidence type="ECO:0000313" key="1">
    <source>
        <dbReference type="EMBL" id="TGN51828.1"/>
    </source>
</evidence>
<organism evidence="1 2">
    <name type="scientific">Paracoccus liaowanqingii</name>
    <dbReference type="NCBI Taxonomy" id="2560053"/>
    <lineage>
        <taxon>Bacteria</taxon>
        <taxon>Pseudomonadati</taxon>
        <taxon>Pseudomonadota</taxon>
        <taxon>Alphaproteobacteria</taxon>
        <taxon>Rhodobacterales</taxon>
        <taxon>Paracoccaceae</taxon>
        <taxon>Paracoccus</taxon>
    </lineage>
</organism>